<evidence type="ECO:0000313" key="3">
    <source>
        <dbReference type="EMBL" id="MEJ5045827.1"/>
    </source>
</evidence>
<organism evidence="3 4">
    <name type="scientific">Pantoea nemavictus</name>
    <dbReference type="NCBI Taxonomy" id="2726955"/>
    <lineage>
        <taxon>Bacteria</taxon>
        <taxon>Pseudomonadati</taxon>
        <taxon>Pseudomonadota</taxon>
        <taxon>Gammaproteobacteria</taxon>
        <taxon>Enterobacterales</taxon>
        <taxon>Erwiniaceae</taxon>
        <taxon>Pantoea</taxon>
    </lineage>
</organism>
<dbReference type="InterPro" id="IPR036291">
    <property type="entry name" value="NAD(P)-bd_dom_sf"/>
</dbReference>
<comment type="similarity">
    <text evidence="1">Belongs to the short-chain dehydrogenases/reductases (SDR) family.</text>
</comment>
<dbReference type="Pfam" id="PF13561">
    <property type="entry name" value="adh_short_C2"/>
    <property type="match status" value="1"/>
</dbReference>
<sequence>MSRPRHALVTGVSSGIGAAIAEHLLQQGWQVTGFSRTQVRKDHPAFTSVSVDLFDARLLKQALAALPKVDALVHAAGMMAAAPLGDLDEEQGTRLWYLHVQVAQIMANALQPQMEQGDRILLIGSRTSRGAAHRSQYVSTKAAMVGMARSWAAELAARGITVNVIAPGATETPMLLQPGRASSPPQLPPIGRYIKPEEVAALAGFVLSPAAAAITGQELVICGGASL</sequence>
<dbReference type="RefSeq" id="WP_180822898.1">
    <property type="nucleotide sequence ID" value="NZ_JACAWY010000001.1"/>
</dbReference>
<dbReference type="EMBL" id="JBBGZW010000001">
    <property type="protein sequence ID" value="MEJ5045827.1"/>
    <property type="molecule type" value="Genomic_DNA"/>
</dbReference>
<dbReference type="CDD" id="cd05233">
    <property type="entry name" value="SDR_c"/>
    <property type="match status" value="1"/>
</dbReference>
<dbReference type="PANTHER" id="PTHR43477">
    <property type="entry name" value="DIHYDROANTICAPSIN 7-DEHYDROGENASE"/>
    <property type="match status" value="1"/>
</dbReference>
<name>A0ABU8PUZ3_9GAMM</name>
<comment type="caution">
    <text evidence="3">The sequence shown here is derived from an EMBL/GenBank/DDBJ whole genome shotgun (WGS) entry which is preliminary data.</text>
</comment>
<gene>
    <name evidence="3" type="ORF">WH298_11560</name>
</gene>
<dbReference type="Gene3D" id="3.40.50.720">
    <property type="entry name" value="NAD(P)-binding Rossmann-like Domain"/>
    <property type="match status" value="1"/>
</dbReference>
<keyword evidence="4" id="KW-1185">Reference proteome</keyword>
<dbReference type="InterPro" id="IPR051122">
    <property type="entry name" value="SDR_DHRS6-like"/>
</dbReference>
<accession>A0ABU8PUZ3</accession>
<proteinExistence type="inferred from homology"/>
<evidence type="ECO:0000256" key="1">
    <source>
        <dbReference type="ARBA" id="ARBA00006484"/>
    </source>
</evidence>
<dbReference type="PRINTS" id="PR00081">
    <property type="entry name" value="GDHRDH"/>
</dbReference>
<dbReference type="GO" id="GO:0016491">
    <property type="term" value="F:oxidoreductase activity"/>
    <property type="evidence" value="ECO:0007669"/>
    <property type="project" value="UniProtKB-KW"/>
</dbReference>
<dbReference type="InterPro" id="IPR002347">
    <property type="entry name" value="SDR_fam"/>
</dbReference>
<dbReference type="Proteomes" id="UP001362100">
    <property type="component" value="Unassembled WGS sequence"/>
</dbReference>
<keyword evidence="2 3" id="KW-0560">Oxidoreductase</keyword>
<reference evidence="3 4" key="1">
    <citation type="submission" date="2023-12" db="EMBL/GenBank/DDBJ databases">
        <title>Gut-associated functions are favored during microbiome assembly across C. elegans life.</title>
        <authorList>
            <person name="Zimmermann J."/>
        </authorList>
    </citation>
    <scope>NUCLEOTIDE SEQUENCE [LARGE SCALE GENOMIC DNA]</scope>
    <source>
        <strain evidence="3 4">BIGb0393</strain>
    </source>
</reference>
<dbReference type="EC" id="1.-.-.-" evidence="3"/>
<evidence type="ECO:0000256" key="2">
    <source>
        <dbReference type="ARBA" id="ARBA00023002"/>
    </source>
</evidence>
<dbReference type="SUPFAM" id="SSF51735">
    <property type="entry name" value="NAD(P)-binding Rossmann-fold domains"/>
    <property type="match status" value="1"/>
</dbReference>
<dbReference type="PANTHER" id="PTHR43477:SF1">
    <property type="entry name" value="DIHYDROANTICAPSIN 7-DEHYDROGENASE"/>
    <property type="match status" value="1"/>
</dbReference>
<evidence type="ECO:0000313" key="4">
    <source>
        <dbReference type="Proteomes" id="UP001362100"/>
    </source>
</evidence>
<protein>
    <submittedName>
        <fullName evidence="3">SDR family oxidoreductase</fullName>
        <ecNumber evidence="3">1.-.-.-</ecNumber>
    </submittedName>
</protein>